<evidence type="ECO:0000256" key="3">
    <source>
        <dbReference type="ARBA" id="ARBA00022729"/>
    </source>
</evidence>
<evidence type="ECO:0000256" key="10">
    <source>
        <dbReference type="SAM" id="Phobius"/>
    </source>
</evidence>
<evidence type="ECO:0000256" key="6">
    <source>
        <dbReference type="ARBA" id="ARBA00022840"/>
    </source>
</evidence>
<comment type="subcellular location">
    <subcellularLocation>
        <location evidence="1">Endoplasmic reticulum lumen</location>
    </subcellularLocation>
</comment>
<keyword evidence="10" id="KW-0472">Membrane</keyword>
<keyword evidence="4" id="KW-0547">Nucleotide-binding</keyword>
<dbReference type="AlphaFoldDB" id="A0AAE1G437"/>
<comment type="similarity">
    <text evidence="2">Belongs to the heat shock protein 70 family.</text>
</comment>
<dbReference type="Pfam" id="PF00012">
    <property type="entry name" value="HSP70"/>
    <property type="match status" value="1"/>
</dbReference>
<dbReference type="GO" id="GO:0005788">
    <property type="term" value="C:endoplasmic reticulum lumen"/>
    <property type="evidence" value="ECO:0007669"/>
    <property type="project" value="UniProtKB-SubCell"/>
</dbReference>
<organism evidence="11 12">
    <name type="scientific">Petrolisthes cinctipes</name>
    <name type="common">Flat porcelain crab</name>
    <dbReference type="NCBI Taxonomy" id="88211"/>
    <lineage>
        <taxon>Eukaryota</taxon>
        <taxon>Metazoa</taxon>
        <taxon>Ecdysozoa</taxon>
        <taxon>Arthropoda</taxon>
        <taxon>Crustacea</taxon>
        <taxon>Multicrustacea</taxon>
        <taxon>Malacostraca</taxon>
        <taxon>Eumalacostraca</taxon>
        <taxon>Eucarida</taxon>
        <taxon>Decapoda</taxon>
        <taxon>Pleocyemata</taxon>
        <taxon>Anomura</taxon>
        <taxon>Galatheoidea</taxon>
        <taxon>Porcellanidae</taxon>
        <taxon>Petrolisthes</taxon>
    </lineage>
</organism>
<reference evidence="11" key="1">
    <citation type="submission" date="2023-10" db="EMBL/GenBank/DDBJ databases">
        <title>Genome assemblies of two species of porcelain crab, Petrolisthes cinctipes and Petrolisthes manimaculis (Anomura: Porcellanidae).</title>
        <authorList>
            <person name="Angst P."/>
        </authorList>
    </citation>
    <scope>NUCLEOTIDE SEQUENCE</scope>
    <source>
        <strain evidence="11">PB745_01</strain>
        <tissue evidence="11">Gill</tissue>
    </source>
</reference>
<dbReference type="GO" id="GO:0005524">
    <property type="term" value="F:ATP binding"/>
    <property type="evidence" value="ECO:0007669"/>
    <property type="project" value="UniProtKB-KW"/>
</dbReference>
<feature type="transmembrane region" description="Helical" evidence="10">
    <location>
        <begin position="139"/>
        <end position="159"/>
    </location>
</feature>
<evidence type="ECO:0000313" key="11">
    <source>
        <dbReference type="EMBL" id="KAK3884885.1"/>
    </source>
</evidence>
<name>A0AAE1G437_PETCI</name>
<dbReference type="CDD" id="cd10230">
    <property type="entry name" value="ASKHA_NBD_HSP70_HYOU1"/>
    <property type="match status" value="1"/>
</dbReference>
<dbReference type="Gene3D" id="3.30.30.30">
    <property type="match status" value="1"/>
</dbReference>
<dbReference type="GO" id="GO:0034663">
    <property type="term" value="C:endoplasmic reticulum chaperone complex"/>
    <property type="evidence" value="ECO:0007669"/>
    <property type="project" value="TreeGrafter"/>
</dbReference>
<dbReference type="PANTHER" id="PTHR45639:SF3">
    <property type="entry name" value="HYPOXIA UP-REGULATED PROTEIN 1"/>
    <property type="match status" value="1"/>
</dbReference>
<proteinExistence type="inferred from homology"/>
<keyword evidence="7" id="KW-0143">Chaperone</keyword>
<dbReference type="GO" id="GO:0030968">
    <property type="term" value="P:endoplasmic reticulum unfolded protein response"/>
    <property type="evidence" value="ECO:0007669"/>
    <property type="project" value="TreeGrafter"/>
</dbReference>
<dbReference type="Proteomes" id="UP001286313">
    <property type="component" value="Unassembled WGS sequence"/>
</dbReference>
<feature type="compositionally biased region" description="Low complexity" evidence="9">
    <location>
        <begin position="624"/>
        <end position="640"/>
    </location>
</feature>
<keyword evidence="6" id="KW-0067">ATP-binding</keyword>
<evidence type="ECO:0000256" key="8">
    <source>
        <dbReference type="ARBA" id="ARBA00040503"/>
    </source>
</evidence>
<dbReference type="Gene3D" id="3.30.420.40">
    <property type="match status" value="2"/>
</dbReference>
<evidence type="ECO:0000256" key="5">
    <source>
        <dbReference type="ARBA" id="ARBA00022824"/>
    </source>
</evidence>
<keyword evidence="3" id="KW-0732">Signal</keyword>
<keyword evidence="5" id="KW-0256">Endoplasmic reticulum</keyword>
<sequence length="664" mass="74362">MVKLKEQTRRKGKEKIGRVRAAAPAELKPVAWNSEVVCTAISDSDGSFSGFRSDASAEDMEDGEIHDASLPGSVLLQSAKTFGPTEDVSEDIDLQVAKMVNYLFDNGMREEDYKNFWKTKLQSDQAICVIMNEMCDIKVLVFVVSMLVGASQAVTIMSIDFGSEWVKVAVVAPGVPMEIALNKESKRKTPAAVSFRNDERTFGEDALTNGVRFPATNYFYLLDLLGKKTDNPIVELYKTRFPFYTIEADKERGTVVFRYDEKTTYSVEELVGQMLGNARDLAVAHTDQRIKDCVITVPPFFNQAERRAILTAAQLSGLQVLSLMSSNAAVALNYGMFRRKEINSTVQHILFYDLGASSATATVAAYQTIKTKDRGYSETNPQVTILGMGYDRTLGGLEMQLRLRDFLAAKFMSIKKTSSNVYESPRAMAKLFKEAGRLMKVLSANTEHISQPMDQGVIVSCKRCYQRRYLDEVLVVLEEEEDLDEDTRGQRTLNNIKNYNFKSAIYNFASSWKDVEITTLSHSWNKLLLDEDPELNFLGFEPQDYHQSLLLAGERDVSLEDVENWLEDNDADPGYQVLSTGNSRGCFGGKTVRELVIRDQYQRGKQSKLDTFFKRKIPEPPHSEPQTPEPQSSEPQPSTSKGSSVATTSASDFVGFESEDSDSE</sequence>
<dbReference type="InterPro" id="IPR013126">
    <property type="entry name" value="Hsp_70_fam"/>
</dbReference>
<dbReference type="PANTHER" id="PTHR45639">
    <property type="entry name" value="HSC70CB, ISOFORM G-RELATED"/>
    <property type="match status" value="1"/>
</dbReference>
<keyword evidence="12" id="KW-1185">Reference proteome</keyword>
<dbReference type="InterPro" id="IPR043129">
    <property type="entry name" value="ATPase_NBD"/>
</dbReference>
<evidence type="ECO:0000256" key="1">
    <source>
        <dbReference type="ARBA" id="ARBA00004319"/>
    </source>
</evidence>
<evidence type="ECO:0000256" key="4">
    <source>
        <dbReference type="ARBA" id="ARBA00022741"/>
    </source>
</evidence>
<evidence type="ECO:0000256" key="7">
    <source>
        <dbReference type="ARBA" id="ARBA00023186"/>
    </source>
</evidence>
<comment type="caution">
    <text evidence="11">The sequence shown here is derived from an EMBL/GenBank/DDBJ whole genome shotgun (WGS) entry which is preliminary data.</text>
</comment>
<feature type="compositionally biased region" description="Basic and acidic residues" evidence="9">
    <location>
        <begin position="609"/>
        <end position="622"/>
    </location>
</feature>
<dbReference type="SUPFAM" id="SSF53067">
    <property type="entry name" value="Actin-like ATPase domain"/>
    <property type="match status" value="2"/>
</dbReference>
<dbReference type="EMBL" id="JAWQEG010000837">
    <property type="protein sequence ID" value="KAK3884885.1"/>
    <property type="molecule type" value="Genomic_DNA"/>
</dbReference>
<protein>
    <recommendedName>
        <fullName evidence="8">Hypoxia up-regulated protein 1</fullName>
    </recommendedName>
</protein>
<evidence type="ECO:0000256" key="2">
    <source>
        <dbReference type="ARBA" id="ARBA00007381"/>
    </source>
</evidence>
<evidence type="ECO:0000256" key="9">
    <source>
        <dbReference type="SAM" id="MobiDB-lite"/>
    </source>
</evidence>
<accession>A0AAE1G437</accession>
<evidence type="ECO:0000313" key="12">
    <source>
        <dbReference type="Proteomes" id="UP001286313"/>
    </source>
</evidence>
<gene>
    <name evidence="11" type="ORF">Pcinc_010859</name>
</gene>
<dbReference type="FunFam" id="3.30.30.30:FF:000004">
    <property type="entry name" value="hypoxia up-regulated protein 1"/>
    <property type="match status" value="1"/>
</dbReference>
<dbReference type="PRINTS" id="PR00301">
    <property type="entry name" value="HEATSHOCK70"/>
</dbReference>
<dbReference type="GO" id="GO:0003676">
    <property type="term" value="F:nucleic acid binding"/>
    <property type="evidence" value="ECO:0007669"/>
    <property type="project" value="InterPro"/>
</dbReference>
<feature type="region of interest" description="Disordered" evidence="9">
    <location>
        <begin position="609"/>
        <end position="664"/>
    </location>
</feature>
<keyword evidence="10" id="KW-0812">Transmembrane</keyword>
<dbReference type="GO" id="GO:0140662">
    <property type="term" value="F:ATP-dependent protein folding chaperone"/>
    <property type="evidence" value="ECO:0007669"/>
    <property type="project" value="InterPro"/>
</dbReference>
<feature type="compositionally biased region" description="Polar residues" evidence="9">
    <location>
        <begin position="641"/>
        <end position="651"/>
    </location>
</feature>
<dbReference type="Gene3D" id="3.90.640.10">
    <property type="entry name" value="Actin, Chain A, domain 4"/>
    <property type="match status" value="1"/>
</dbReference>
<keyword evidence="10" id="KW-1133">Transmembrane helix</keyword>